<comment type="similarity">
    <text evidence="2">Belongs to the RLP family.</text>
</comment>
<dbReference type="AlphaFoldDB" id="A0A0S3TAS0"/>
<dbReference type="PANTHER" id="PTHR48063:SF98">
    <property type="entry name" value="LRR RECEPTOR-LIKE SERINE_THREONINE-PROTEIN KINASE FLS2"/>
    <property type="match status" value="1"/>
</dbReference>
<dbReference type="FunFam" id="3.80.10.10:FF:000275">
    <property type="entry name" value="Leucine-rich repeat receptor-like protein kinase"/>
    <property type="match status" value="1"/>
</dbReference>
<dbReference type="InterPro" id="IPR032675">
    <property type="entry name" value="LRR_dom_sf"/>
</dbReference>
<keyword evidence="9" id="KW-0472">Membrane</keyword>
<dbReference type="InterPro" id="IPR001611">
    <property type="entry name" value="Leu-rich_rpt"/>
</dbReference>
<dbReference type="Proteomes" id="UP000291084">
    <property type="component" value="Chromosome 11"/>
</dbReference>
<evidence type="ECO:0000256" key="11">
    <source>
        <dbReference type="ARBA" id="ARBA00023180"/>
    </source>
</evidence>
<protein>
    <submittedName>
        <fullName evidence="15">Uncharacterized protein</fullName>
    </submittedName>
</protein>
<keyword evidence="11" id="KW-0325">Glycoprotein</keyword>
<evidence type="ECO:0000313" key="15">
    <source>
        <dbReference type="EMBL" id="BAU02249.1"/>
    </source>
</evidence>
<dbReference type="InterPro" id="IPR003591">
    <property type="entry name" value="Leu-rich_rpt_typical-subtyp"/>
</dbReference>
<feature type="signal peptide" evidence="12">
    <location>
        <begin position="1"/>
        <end position="31"/>
    </location>
</feature>
<evidence type="ECO:0000256" key="8">
    <source>
        <dbReference type="ARBA" id="ARBA00022989"/>
    </source>
</evidence>
<dbReference type="SMART" id="SM00369">
    <property type="entry name" value="LRR_TYP"/>
    <property type="match status" value="10"/>
</dbReference>
<dbReference type="InterPro" id="IPR046956">
    <property type="entry name" value="RLP23-like"/>
</dbReference>
<keyword evidence="4" id="KW-0433">Leucine-rich repeat</keyword>
<dbReference type="Pfam" id="PF13855">
    <property type="entry name" value="LRR_8"/>
    <property type="match status" value="1"/>
</dbReference>
<dbReference type="SUPFAM" id="SSF52058">
    <property type="entry name" value="L domain-like"/>
    <property type="match status" value="2"/>
</dbReference>
<dbReference type="Gene3D" id="3.80.10.10">
    <property type="entry name" value="Ribonuclease Inhibitor"/>
    <property type="match status" value="6"/>
</dbReference>
<evidence type="ECO:0000256" key="1">
    <source>
        <dbReference type="ARBA" id="ARBA00004251"/>
    </source>
</evidence>
<evidence type="ECO:0000256" key="3">
    <source>
        <dbReference type="ARBA" id="ARBA00022475"/>
    </source>
</evidence>
<dbReference type="SUPFAM" id="SSF52047">
    <property type="entry name" value="RNI-like"/>
    <property type="match status" value="1"/>
</dbReference>
<evidence type="ECO:0000313" key="16">
    <source>
        <dbReference type="Proteomes" id="UP000291084"/>
    </source>
</evidence>
<keyword evidence="8" id="KW-1133">Transmembrane helix</keyword>
<name>A0A0S3TAS0_PHAAN</name>
<dbReference type="PROSITE" id="PS51450">
    <property type="entry name" value="LRR"/>
    <property type="match status" value="2"/>
</dbReference>
<evidence type="ECO:0000256" key="10">
    <source>
        <dbReference type="ARBA" id="ARBA00023170"/>
    </source>
</evidence>
<evidence type="ECO:0000256" key="5">
    <source>
        <dbReference type="ARBA" id="ARBA00022692"/>
    </source>
</evidence>
<evidence type="ECO:0000256" key="7">
    <source>
        <dbReference type="ARBA" id="ARBA00022737"/>
    </source>
</evidence>
<accession>A0A0S3TAS0</accession>
<evidence type="ECO:0000259" key="14">
    <source>
        <dbReference type="Pfam" id="PF23598"/>
    </source>
</evidence>
<organism evidence="15 16">
    <name type="scientific">Vigna angularis var. angularis</name>
    <dbReference type="NCBI Taxonomy" id="157739"/>
    <lineage>
        <taxon>Eukaryota</taxon>
        <taxon>Viridiplantae</taxon>
        <taxon>Streptophyta</taxon>
        <taxon>Embryophyta</taxon>
        <taxon>Tracheophyta</taxon>
        <taxon>Spermatophyta</taxon>
        <taxon>Magnoliopsida</taxon>
        <taxon>eudicotyledons</taxon>
        <taxon>Gunneridae</taxon>
        <taxon>Pentapetalae</taxon>
        <taxon>rosids</taxon>
        <taxon>fabids</taxon>
        <taxon>Fabales</taxon>
        <taxon>Fabaceae</taxon>
        <taxon>Papilionoideae</taxon>
        <taxon>50 kb inversion clade</taxon>
        <taxon>NPAAA clade</taxon>
        <taxon>indigoferoid/millettioid clade</taxon>
        <taxon>Phaseoleae</taxon>
        <taxon>Vigna</taxon>
    </lineage>
</organism>
<reference evidence="15 16" key="1">
    <citation type="journal article" date="2015" name="Sci. Rep.">
        <title>The power of single molecule real-time sequencing technology in the de novo assembly of a eukaryotic genome.</title>
        <authorList>
            <person name="Sakai H."/>
            <person name="Naito K."/>
            <person name="Ogiso-Tanaka E."/>
            <person name="Takahashi Y."/>
            <person name="Iseki K."/>
            <person name="Muto C."/>
            <person name="Satou K."/>
            <person name="Teruya K."/>
            <person name="Shiroma A."/>
            <person name="Shimoji M."/>
            <person name="Hirano T."/>
            <person name="Itoh T."/>
            <person name="Kaga A."/>
            <person name="Tomooka N."/>
        </authorList>
    </citation>
    <scope>NUCLEOTIDE SEQUENCE [LARGE SCALE GENOMIC DNA]</scope>
    <source>
        <strain evidence="16">cv. Shumari</strain>
    </source>
</reference>
<dbReference type="Pfam" id="PF23598">
    <property type="entry name" value="LRR_14"/>
    <property type="match status" value="1"/>
</dbReference>
<dbReference type="InterPro" id="IPR055414">
    <property type="entry name" value="LRR_R13L4/SHOC2-like"/>
</dbReference>
<comment type="subcellular location">
    <subcellularLocation>
        <location evidence="1">Cell membrane</location>
        <topology evidence="1">Single-pass type I membrane protein</topology>
    </subcellularLocation>
</comment>
<evidence type="ECO:0000256" key="6">
    <source>
        <dbReference type="ARBA" id="ARBA00022729"/>
    </source>
</evidence>
<proteinExistence type="inferred from homology"/>
<evidence type="ECO:0000259" key="13">
    <source>
        <dbReference type="Pfam" id="PF08263"/>
    </source>
</evidence>
<dbReference type="FunFam" id="3.80.10.10:FF:000111">
    <property type="entry name" value="LRR receptor-like serine/threonine-protein kinase ERECTA"/>
    <property type="match status" value="1"/>
</dbReference>
<dbReference type="Pfam" id="PF00560">
    <property type="entry name" value="LRR_1"/>
    <property type="match status" value="11"/>
</dbReference>
<dbReference type="GO" id="GO:0005886">
    <property type="term" value="C:plasma membrane"/>
    <property type="evidence" value="ECO:0007669"/>
    <property type="project" value="UniProtKB-SubCell"/>
</dbReference>
<dbReference type="PRINTS" id="PR00019">
    <property type="entry name" value="LEURICHRPT"/>
</dbReference>
<evidence type="ECO:0000256" key="12">
    <source>
        <dbReference type="SAM" id="SignalP"/>
    </source>
</evidence>
<keyword evidence="3" id="KW-1003">Cell membrane</keyword>
<keyword evidence="6 12" id="KW-0732">Signal</keyword>
<dbReference type="PANTHER" id="PTHR48063">
    <property type="entry name" value="LRR RECEPTOR-LIKE KINASE"/>
    <property type="match status" value="1"/>
</dbReference>
<dbReference type="FunFam" id="3.80.10.10:FF:000095">
    <property type="entry name" value="LRR receptor-like serine/threonine-protein kinase GSO1"/>
    <property type="match status" value="1"/>
</dbReference>
<evidence type="ECO:0000256" key="4">
    <source>
        <dbReference type="ARBA" id="ARBA00022614"/>
    </source>
</evidence>
<dbReference type="OrthoDB" id="1432377at2759"/>
<feature type="domain" description="Leucine-rich repeat-containing N-terminal plant-type" evidence="13">
    <location>
        <begin position="39"/>
        <end position="76"/>
    </location>
</feature>
<keyword evidence="10" id="KW-0675">Receptor</keyword>
<evidence type="ECO:0000256" key="9">
    <source>
        <dbReference type="ARBA" id="ARBA00023136"/>
    </source>
</evidence>
<sequence>MITPTTTSMKNPVRFRFIMFVLCVVSQVVNGEEKIRCIPEEREALLQFKAAIVVHNGMLSSWTTPHCCQWEGIRCSNLTSHIISLDLHGDFPVQYEFYGRYMSGEIHKSLIELPQLQYLNLSSNYFRHSHIPEFLGSLKNLKYLDLSSCYFGGRIPSQLGSLSHLEYLNLASNSLNGSIPYQLGNLSQLYYLDLSGNYFEGNIPPQLGNLSQLQHLDLRRNCFEGNIPPQLGNLSQLHELYLGENLDNLKISDGGQWLSNLISLTHLDLDSVSNLNTSHIWLQVIAKLPELRELSLVDCSLSDHFILSSKHFKFNFSTSFSVLHLSYNIFTSPMVFQWVSNITSNLVELYLSGNHLEGSTSSDFGIVMNSLRHLDLSLNNLKVRDLKSFINICTLHSLYMESNSLTEDLPSILGNLSSGCVRHSLQELDLSGNNITGTLSDISVFSSLKTLLLEINRLTGRIPEGVKLPSTLEYLSVGSNFLQGGIPKSFGNACSLFLLDISMNGLTDELPMIISHLSGCARYSLEQLSLGMNQINGTLPDFSTFTSLKILSLQNNKLNGEIHKDIQFPPKLEELYICSNSLKGMLTDYHFANMSKLEHLDLSDNSLDLAFTQNWVPPFQLLSINLRSCKLGPTFPMWLQTQNKFVIIDISNATISGIIPEWFWAKLPLQKVMTTNISYNSLQGTIPNVSSTYVSTSMHLGSNQFEGSIPLFLRNSQILDLSKNKFSNPLSFLCEDYAISVHIHLDISYNHLSGDIPDCWKQINSLVYLDLSYNNFSGRIPTSIGWLLDLQVLLLRNNNLVEGIPFSIRNCTKLVMFDLSENKLSRSIPDWIGTKKELQILNLRKNQFFGSLPLTVCCLRNLHLLDLSLNNLSGKIPKCINNLTSMAQTTSSIFDERHEYVLKNGYFGHLKQYYLNTWLTWKGSKQMFMDNGLSLLKNIDISSNQFSGEIPIEIEKLSRLISLNLSRNNLIGKIPSNIGNITLLDSLDLSRNRLVGSIPRSLAQIYGLGVLDLSHNHLSGEIPSSTQLQSFNKSSYEDNLDLCGPPLEKLCIIDGELTQKPNVNV</sequence>
<dbReference type="Pfam" id="PF08263">
    <property type="entry name" value="LRRNT_2"/>
    <property type="match status" value="1"/>
</dbReference>
<evidence type="ECO:0000256" key="2">
    <source>
        <dbReference type="ARBA" id="ARBA00009592"/>
    </source>
</evidence>
<dbReference type="InterPro" id="IPR013210">
    <property type="entry name" value="LRR_N_plant-typ"/>
</dbReference>
<feature type="domain" description="Disease resistance R13L4/SHOC-2-like LRR" evidence="14">
    <location>
        <begin position="165"/>
        <end position="404"/>
    </location>
</feature>
<keyword evidence="16" id="KW-1185">Reference proteome</keyword>
<keyword evidence="7" id="KW-0677">Repeat</keyword>
<dbReference type="FunFam" id="3.80.10.10:FF:001347">
    <property type="entry name" value="LRR receptor-like serine/threonine-protein kinase GSO2"/>
    <property type="match status" value="1"/>
</dbReference>
<keyword evidence="5" id="KW-0812">Transmembrane</keyword>
<gene>
    <name evidence="15" type="primary">Vigan.11G173200</name>
    <name evidence="15" type="ORF">VIGAN_11173200</name>
</gene>
<feature type="chain" id="PRO_5006619122" evidence="12">
    <location>
        <begin position="32"/>
        <end position="1065"/>
    </location>
</feature>
<dbReference type="EMBL" id="AP015044">
    <property type="protein sequence ID" value="BAU02249.1"/>
    <property type="molecule type" value="Genomic_DNA"/>
</dbReference>